<dbReference type="EMBL" id="CADEPI010000228">
    <property type="protein sequence ID" value="CAB3381233.1"/>
    <property type="molecule type" value="Genomic_DNA"/>
</dbReference>
<dbReference type="Proteomes" id="UP000494165">
    <property type="component" value="Unassembled WGS sequence"/>
</dbReference>
<name>A0A8S1DJM7_9INSE</name>
<reference evidence="2 3" key="1">
    <citation type="submission" date="2020-04" db="EMBL/GenBank/DDBJ databases">
        <authorList>
            <person name="Alioto T."/>
            <person name="Alioto T."/>
            <person name="Gomez Garrido J."/>
        </authorList>
    </citation>
    <scope>NUCLEOTIDE SEQUENCE [LARGE SCALE GENOMIC DNA]</scope>
</reference>
<sequence>MAVGLISLLFALMVIDVFCPRTTVSMHFNSKTDLYQCTFGLVQTCIARCLGLFNETMSACEYDRVTGEEIVHISPEDECLACPLVSKDTESGRTITATNKFMGSVTTTRLCGKNIFFSRAVSNNWDFSLHSCALNNMKPWDPVNVQEVECIVQNLPFQHRSSGKMFANGFASGCPAAASVWTNHTWCGANRAKSFLLEHWLPWAERQTREKPGPNAKQACVVLTFSGAKGSPPNNLRLDLADCARGAPFVCEADKT</sequence>
<dbReference type="AlphaFoldDB" id="A0A8S1DJM7"/>
<protein>
    <recommendedName>
        <fullName evidence="4">C-type lectin domain-containing protein</fullName>
    </recommendedName>
</protein>
<evidence type="ECO:0000313" key="2">
    <source>
        <dbReference type="EMBL" id="CAB3381233.1"/>
    </source>
</evidence>
<evidence type="ECO:0000256" key="1">
    <source>
        <dbReference type="SAM" id="SignalP"/>
    </source>
</evidence>
<feature type="chain" id="PRO_5035792339" description="C-type lectin domain-containing protein" evidence="1">
    <location>
        <begin position="20"/>
        <end position="256"/>
    </location>
</feature>
<comment type="caution">
    <text evidence="2">The sequence shown here is derived from an EMBL/GenBank/DDBJ whole genome shotgun (WGS) entry which is preliminary data.</text>
</comment>
<gene>
    <name evidence="2" type="ORF">CLODIP_2_CD02150</name>
</gene>
<evidence type="ECO:0008006" key="4">
    <source>
        <dbReference type="Google" id="ProtNLM"/>
    </source>
</evidence>
<proteinExistence type="predicted"/>
<keyword evidence="3" id="KW-1185">Reference proteome</keyword>
<organism evidence="2 3">
    <name type="scientific">Cloeon dipterum</name>
    <dbReference type="NCBI Taxonomy" id="197152"/>
    <lineage>
        <taxon>Eukaryota</taxon>
        <taxon>Metazoa</taxon>
        <taxon>Ecdysozoa</taxon>
        <taxon>Arthropoda</taxon>
        <taxon>Hexapoda</taxon>
        <taxon>Insecta</taxon>
        <taxon>Pterygota</taxon>
        <taxon>Palaeoptera</taxon>
        <taxon>Ephemeroptera</taxon>
        <taxon>Pisciforma</taxon>
        <taxon>Baetidae</taxon>
        <taxon>Cloeon</taxon>
    </lineage>
</organism>
<accession>A0A8S1DJM7</accession>
<feature type="signal peptide" evidence="1">
    <location>
        <begin position="1"/>
        <end position="19"/>
    </location>
</feature>
<evidence type="ECO:0000313" key="3">
    <source>
        <dbReference type="Proteomes" id="UP000494165"/>
    </source>
</evidence>
<keyword evidence="1" id="KW-0732">Signal</keyword>